<evidence type="ECO:0000313" key="6">
    <source>
        <dbReference type="Proteomes" id="UP000011777"/>
    </source>
</evidence>
<dbReference type="GO" id="GO:0007091">
    <property type="term" value="P:metaphase/anaphase transition of mitotic cell cycle"/>
    <property type="evidence" value="ECO:0007669"/>
    <property type="project" value="TreeGrafter"/>
</dbReference>
<dbReference type="STRING" id="1245528.M3K2L2"/>
<dbReference type="Pfam" id="PF00515">
    <property type="entry name" value="TPR_1"/>
    <property type="match status" value="2"/>
</dbReference>
<dbReference type="GO" id="GO:0005680">
    <property type="term" value="C:anaphase-promoting complex"/>
    <property type="evidence" value="ECO:0007669"/>
    <property type="project" value="TreeGrafter"/>
</dbReference>
<evidence type="ECO:0000256" key="4">
    <source>
        <dbReference type="SAM" id="MobiDB-lite"/>
    </source>
</evidence>
<dbReference type="SMART" id="SM00028">
    <property type="entry name" value="TPR"/>
    <property type="match status" value="8"/>
</dbReference>
<comment type="similarity">
    <text evidence="2">Belongs to the APC3/CDC27 family.</text>
</comment>
<dbReference type="SUPFAM" id="SSF81901">
    <property type="entry name" value="HCP-like"/>
    <property type="match status" value="1"/>
</dbReference>
<comment type="caution">
    <text evidence="5">The sequence shown here is derived from an EMBL/GenBank/DDBJ whole genome shotgun (WGS) entry which is preliminary data.</text>
</comment>
<keyword evidence="6" id="KW-1185">Reference proteome</keyword>
<dbReference type="Pfam" id="PF13432">
    <property type="entry name" value="TPR_16"/>
    <property type="match status" value="1"/>
</dbReference>
<dbReference type="Pfam" id="PF12895">
    <property type="entry name" value="ANAPC3"/>
    <property type="match status" value="1"/>
</dbReference>
<dbReference type="PANTHER" id="PTHR12558:SF13">
    <property type="entry name" value="CELL DIVISION CYCLE PROTEIN 27 HOMOLOG"/>
    <property type="match status" value="1"/>
</dbReference>
<feature type="repeat" description="TPR" evidence="3">
    <location>
        <begin position="698"/>
        <end position="731"/>
    </location>
</feature>
<dbReference type="GO" id="GO:0005737">
    <property type="term" value="C:cytoplasm"/>
    <property type="evidence" value="ECO:0007669"/>
    <property type="project" value="TreeGrafter"/>
</dbReference>
<evidence type="ECO:0000256" key="3">
    <source>
        <dbReference type="PROSITE-ProRule" id="PRU00339"/>
    </source>
</evidence>
<dbReference type="InterPro" id="IPR019734">
    <property type="entry name" value="TPR_rpt"/>
</dbReference>
<dbReference type="InterPro" id="IPR011990">
    <property type="entry name" value="TPR-like_helical_dom_sf"/>
</dbReference>
<dbReference type="Gene3D" id="1.25.40.10">
    <property type="entry name" value="Tetratricopeptide repeat domain"/>
    <property type="match status" value="4"/>
</dbReference>
<feature type="repeat" description="TPR" evidence="3">
    <location>
        <begin position="596"/>
        <end position="629"/>
    </location>
</feature>
<dbReference type="GO" id="GO:0031145">
    <property type="term" value="P:anaphase-promoting complex-dependent catabolic process"/>
    <property type="evidence" value="ECO:0007669"/>
    <property type="project" value="TreeGrafter"/>
</dbReference>
<feature type="repeat" description="TPR" evidence="3">
    <location>
        <begin position="528"/>
        <end position="561"/>
    </location>
</feature>
<protein>
    <submittedName>
        <fullName evidence="5">Uncharacterized protein</fullName>
    </submittedName>
</protein>
<dbReference type="eggNOG" id="KOG1126">
    <property type="taxonomic scope" value="Eukaryota"/>
</dbReference>
<reference evidence="5 6" key="1">
    <citation type="submission" date="2013-02" db="EMBL/GenBank/DDBJ databases">
        <title>Genome sequence of Candida maltosa Xu316, a potential industrial strain for xylitol and ethanol production.</title>
        <authorList>
            <person name="Yu J."/>
            <person name="Wang Q."/>
            <person name="Geng X."/>
            <person name="Bao W."/>
            <person name="He P."/>
            <person name="Cai J."/>
        </authorList>
    </citation>
    <scope>NUCLEOTIDE SEQUENCE [LARGE SCALE GENOMIC DNA]</scope>
    <source>
        <strain evidence="6">Xu316</strain>
    </source>
</reference>
<dbReference type="EMBL" id="AOGT01000879">
    <property type="protein sequence ID" value="EMG48979.1"/>
    <property type="molecule type" value="Genomic_DNA"/>
</dbReference>
<accession>M3K2L2</accession>
<dbReference type="PROSITE" id="PS50293">
    <property type="entry name" value="TPR_REGION"/>
    <property type="match status" value="1"/>
</dbReference>
<feature type="compositionally biased region" description="Low complexity" evidence="4">
    <location>
        <begin position="1"/>
        <end position="11"/>
    </location>
</feature>
<dbReference type="PROSITE" id="PS50005">
    <property type="entry name" value="TPR"/>
    <property type="match status" value="5"/>
</dbReference>
<feature type="compositionally biased region" description="Low complexity" evidence="4">
    <location>
        <begin position="227"/>
        <end position="243"/>
    </location>
</feature>
<dbReference type="PANTHER" id="PTHR12558">
    <property type="entry name" value="CELL DIVISION CYCLE 16,23,27"/>
    <property type="match status" value="1"/>
</dbReference>
<feature type="compositionally biased region" description="Polar residues" evidence="4">
    <location>
        <begin position="375"/>
        <end position="387"/>
    </location>
</feature>
<feature type="region of interest" description="Disordered" evidence="4">
    <location>
        <begin position="274"/>
        <end position="310"/>
    </location>
</feature>
<feature type="region of interest" description="Disordered" evidence="4">
    <location>
        <begin position="337"/>
        <end position="403"/>
    </location>
</feature>
<feature type="repeat" description="TPR" evidence="3">
    <location>
        <begin position="664"/>
        <end position="697"/>
    </location>
</feature>
<organism evidence="5 6">
    <name type="scientific">Candida maltosa (strain Xu316)</name>
    <name type="common">Yeast</name>
    <dbReference type="NCBI Taxonomy" id="1245528"/>
    <lineage>
        <taxon>Eukaryota</taxon>
        <taxon>Fungi</taxon>
        <taxon>Dikarya</taxon>
        <taxon>Ascomycota</taxon>
        <taxon>Saccharomycotina</taxon>
        <taxon>Pichiomycetes</taxon>
        <taxon>Debaryomycetaceae</taxon>
        <taxon>Candida/Lodderomyces clade</taxon>
        <taxon>Candida</taxon>
    </lineage>
</organism>
<proteinExistence type="inferred from homology"/>
<dbReference type="OrthoDB" id="329563at2759"/>
<dbReference type="Pfam" id="PF13181">
    <property type="entry name" value="TPR_8"/>
    <property type="match status" value="2"/>
</dbReference>
<keyword evidence="1 3" id="KW-0802">TPR repeat</keyword>
<dbReference type="SUPFAM" id="SSF48452">
    <property type="entry name" value="TPR-like"/>
    <property type="match status" value="2"/>
</dbReference>
<sequence>MQATTATTTATSGHEDTDPEANPKYIQQYLRSIIIHSLDTLNYQNAEFASERLLALITTPENETNNETDDYLDSMYLYCLVMYRQNKVKTCYFKLNALRKFDHHVGCSFIYGKCCLKLGKFKEGIFHLIKTRKYHENGNTNSKYGNRNMRFNYEWNRSISVDMSIIYHLLGDLYREIHDLKNSCVNYTQALKINQFDFEAFQELCKLGVNIRVKSIFKFQNQSVNENLNNSSSSGTGVNNNNTDGGGIANTIPDLTNPFTDKKIPPSIHVDDFNFSTPRIKNPTIPDAPLRKSNLNTGITGNNNPTINQSLDFEFAKPSFPDDRRKSQSTYSKITSRLISQPQQSQQPAQAHQHQQQTSSASTQLETPKKRNLKRNNSATLESIHQPNTSSSNSTSASTNSSTVTNQSIIVTKEIEKSEKYLLQLFQILGKSYRSMCKYDCYKAIRTLESSLNDQEKQTPWVLSKLGRLHYEIVNYPQSEYYFNKLRKLDRTRLEDMEYFSTLLWHLHKKVELTYLANELHDLDPNSAITWCTIGNLFSLTHEPDEAIKCFNRAIKLNKNFTYAYTLKGHEYFSNDNYEMALENFRISLLLDPRHYNALYGIGMVYINLGDFEKADYHFRKAISINPINIILICCCGMVLEKLNKKNLAIKQYELAHKLQPLNPLPIFKLGQLFFGLQQYSQALKNFEILKNLAPDEASVHFLLGQLYNLQNDKFLAIKEFTIALNLDPKGNYLIREAMESLKN</sequence>
<gene>
    <name evidence="5" type="ORF">G210_0355</name>
</gene>
<evidence type="ECO:0000313" key="5">
    <source>
        <dbReference type="EMBL" id="EMG48979.1"/>
    </source>
</evidence>
<feature type="compositionally biased region" description="Low complexity" evidence="4">
    <location>
        <begin position="388"/>
        <end position="403"/>
    </location>
</feature>
<dbReference type="HOGENOM" id="CLU_008850_2_0_1"/>
<dbReference type="GO" id="GO:0051301">
    <property type="term" value="P:cell division"/>
    <property type="evidence" value="ECO:0007669"/>
    <property type="project" value="TreeGrafter"/>
</dbReference>
<feature type="compositionally biased region" description="Low complexity" evidence="4">
    <location>
        <begin position="340"/>
        <end position="364"/>
    </location>
</feature>
<feature type="region of interest" description="Disordered" evidence="4">
    <location>
        <begin position="1"/>
        <end position="21"/>
    </location>
</feature>
<name>M3K2L2_CANMX</name>
<dbReference type="Proteomes" id="UP000011777">
    <property type="component" value="Unassembled WGS sequence"/>
</dbReference>
<evidence type="ECO:0000256" key="2">
    <source>
        <dbReference type="ARBA" id="ARBA00038210"/>
    </source>
</evidence>
<dbReference type="GO" id="GO:0016567">
    <property type="term" value="P:protein ubiquitination"/>
    <property type="evidence" value="ECO:0007669"/>
    <property type="project" value="TreeGrafter"/>
</dbReference>
<evidence type="ECO:0000256" key="1">
    <source>
        <dbReference type="ARBA" id="ARBA00022803"/>
    </source>
</evidence>
<feature type="repeat" description="TPR" evidence="3">
    <location>
        <begin position="562"/>
        <end position="595"/>
    </location>
</feature>
<feature type="compositionally biased region" description="Low complexity" evidence="4">
    <location>
        <begin position="294"/>
        <end position="308"/>
    </location>
</feature>
<feature type="region of interest" description="Disordered" evidence="4">
    <location>
        <begin position="227"/>
        <end position="257"/>
    </location>
</feature>
<dbReference type="AlphaFoldDB" id="M3K2L2"/>
<dbReference type="OMA" id="CKYDCYK"/>